<evidence type="ECO:0000256" key="7">
    <source>
        <dbReference type="ARBA" id="ARBA00023136"/>
    </source>
</evidence>
<evidence type="ECO:0000256" key="5">
    <source>
        <dbReference type="ARBA" id="ARBA00022692"/>
    </source>
</evidence>
<dbReference type="PANTHER" id="PTHR33908:SF11">
    <property type="entry name" value="MEMBRANE PROTEIN"/>
    <property type="match status" value="1"/>
</dbReference>
<keyword evidence="2" id="KW-1003">Cell membrane</keyword>
<dbReference type="AlphaFoldDB" id="A0A1G7H1N2"/>
<feature type="domain" description="Glycosyltransferase RgtA/B/C/D-like" evidence="9">
    <location>
        <begin position="48"/>
        <end position="201"/>
    </location>
</feature>
<evidence type="ECO:0000256" key="4">
    <source>
        <dbReference type="ARBA" id="ARBA00022679"/>
    </source>
</evidence>
<feature type="transmembrane region" description="Helical" evidence="8">
    <location>
        <begin position="316"/>
        <end position="333"/>
    </location>
</feature>
<proteinExistence type="predicted"/>
<dbReference type="EMBL" id="FNBD01000005">
    <property type="protein sequence ID" value="SDE94330.1"/>
    <property type="molecule type" value="Genomic_DNA"/>
</dbReference>
<keyword evidence="7 8" id="KW-0472">Membrane</keyword>
<accession>A0A1G7H1N2</accession>
<keyword evidence="6 8" id="KW-1133">Transmembrane helix</keyword>
<evidence type="ECO:0000256" key="3">
    <source>
        <dbReference type="ARBA" id="ARBA00022676"/>
    </source>
</evidence>
<feature type="transmembrane region" description="Helical" evidence="8">
    <location>
        <begin position="139"/>
        <end position="172"/>
    </location>
</feature>
<dbReference type="GO" id="GO:0009103">
    <property type="term" value="P:lipopolysaccharide biosynthetic process"/>
    <property type="evidence" value="ECO:0007669"/>
    <property type="project" value="UniProtKB-ARBA"/>
</dbReference>
<dbReference type="Pfam" id="PF13231">
    <property type="entry name" value="PMT_2"/>
    <property type="match status" value="1"/>
</dbReference>
<dbReference type="eggNOG" id="COG1807">
    <property type="taxonomic scope" value="Bacteria"/>
</dbReference>
<evidence type="ECO:0000256" key="8">
    <source>
        <dbReference type="SAM" id="Phobius"/>
    </source>
</evidence>
<evidence type="ECO:0000313" key="10">
    <source>
        <dbReference type="EMBL" id="SDE94330.1"/>
    </source>
</evidence>
<evidence type="ECO:0000313" key="11">
    <source>
        <dbReference type="Proteomes" id="UP000182114"/>
    </source>
</evidence>
<feature type="transmembrane region" description="Helical" evidence="8">
    <location>
        <begin position="68"/>
        <end position="89"/>
    </location>
</feature>
<sequence length="555" mass="64859">MQKLPKLFIYLLGIIFVINLIQSYFTDLIFDEAYYWHYAQNMAWGYFDHPPMVAFLVKLSSFFFEGELGVRFMSCLLSIGTLIFIWLVIDNPKKKDYVLHFFVLTFSMTLLNAYGFFTLPDTPLLFFTAVFLYVYKKFITAPSVVLAIILGLVMSALIYSKYHAVLVIIFILLSNIKLVLNKYAWLAVFVALLGYLPHFLWLYENDFVSIKYHLFERPNRAYEFNDYTVGFFLNLLALFGFTFFWVYKALWKTKGTDAFNRALLFLTYGTILFFFISSFNRRIQTQWIIVISISLAIIAFNYMLENENAKKWIYRMGLVNIVLLVFVRFILVFEEISPLHYESHGNKEWAASISDRVGDTPVVFENSYRNAPMYAFYSGNTSFSLNNVMYRRNQYSIDDSESKVQHKRVLYVSQYLSKGDIAVDLPKQKKGFGVYMDNFESFRKLRAILDESEISLKNDSPIELKIYNPYDFDIAINKLKYSVVYHTQYKRPEEIIGITPILKNPDLTVLKAKDTLYYSFTLPTFKMENPGYFKVAISENGLQPGMNGDNIKLVN</sequence>
<name>A0A1G7H1N2_9FLAO</name>
<dbReference type="PANTHER" id="PTHR33908">
    <property type="entry name" value="MANNOSYLTRANSFERASE YKCB-RELATED"/>
    <property type="match status" value="1"/>
</dbReference>
<evidence type="ECO:0000259" key="9">
    <source>
        <dbReference type="Pfam" id="PF13231"/>
    </source>
</evidence>
<dbReference type="GO" id="GO:0016763">
    <property type="term" value="F:pentosyltransferase activity"/>
    <property type="evidence" value="ECO:0007669"/>
    <property type="project" value="TreeGrafter"/>
</dbReference>
<evidence type="ECO:0000256" key="6">
    <source>
        <dbReference type="ARBA" id="ARBA00022989"/>
    </source>
</evidence>
<keyword evidence="4 10" id="KW-0808">Transferase</keyword>
<feature type="transmembrane region" description="Helical" evidence="8">
    <location>
        <begin position="259"/>
        <end position="279"/>
    </location>
</feature>
<dbReference type="InterPro" id="IPR050297">
    <property type="entry name" value="LipidA_mod_glycosyltrf_83"/>
</dbReference>
<dbReference type="GO" id="GO:0005886">
    <property type="term" value="C:plasma membrane"/>
    <property type="evidence" value="ECO:0007669"/>
    <property type="project" value="UniProtKB-SubCell"/>
</dbReference>
<dbReference type="RefSeq" id="WP_074538337.1">
    <property type="nucleotide sequence ID" value="NZ_FNBD01000005.1"/>
</dbReference>
<feature type="transmembrane region" description="Helical" evidence="8">
    <location>
        <begin position="227"/>
        <end position="247"/>
    </location>
</feature>
<keyword evidence="3 10" id="KW-0328">Glycosyltransferase</keyword>
<feature type="transmembrane region" description="Helical" evidence="8">
    <location>
        <begin position="101"/>
        <end position="119"/>
    </location>
</feature>
<feature type="transmembrane region" description="Helical" evidence="8">
    <location>
        <begin position="184"/>
        <end position="203"/>
    </location>
</feature>
<dbReference type="Proteomes" id="UP000182114">
    <property type="component" value="Unassembled WGS sequence"/>
</dbReference>
<comment type="subcellular location">
    <subcellularLocation>
        <location evidence="1">Cell membrane</location>
        <topology evidence="1">Multi-pass membrane protein</topology>
    </subcellularLocation>
</comment>
<evidence type="ECO:0000256" key="2">
    <source>
        <dbReference type="ARBA" id="ARBA00022475"/>
    </source>
</evidence>
<keyword evidence="5 8" id="KW-0812">Transmembrane</keyword>
<gene>
    <name evidence="10" type="ORF">SAMN04487992_105215</name>
</gene>
<keyword evidence="11" id="KW-1185">Reference proteome</keyword>
<evidence type="ECO:0000256" key="1">
    <source>
        <dbReference type="ARBA" id="ARBA00004651"/>
    </source>
</evidence>
<feature type="transmembrane region" description="Helical" evidence="8">
    <location>
        <begin position="7"/>
        <end position="25"/>
    </location>
</feature>
<feature type="transmembrane region" description="Helical" evidence="8">
    <location>
        <begin position="285"/>
        <end position="304"/>
    </location>
</feature>
<dbReference type="InterPro" id="IPR038731">
    <property type="entry name" value="RgtA/B/C-like"/>
</dbReference>
<reference evidence="11" key="1">
    <citation type="submission" date="2016-10" db="EMBL/GenBank/DDBJ databases">
        <authorList>
            <person name="Varghese N."/>
            <person name="Submissions S."/>
        </authorList>
    </citation>
    <scope>NUCLEOTIDE SEQUENCE [LARGE SCALE GENOMIC DNA]</scope>
    <source>
        <strain evidence="11">DSM 24729</strain>
    </source>
</reference>
<protein>
    <submittedName>
        <fullName evidence="10">Dolichyl-phosphate-mannose-protein mannosyltransferase</fullName>
    </submittedName>
</protein>
<organism evidence="10 11">
    <name type="scientific">Cellulophaga baltica</name>
    <dbReference type="NCBI Taxonomy" id="76594"/>
    <lineage>
        <taxon>Bacteria</taxon>
        <taxon>Pseudomonadati</taxon>
        <taxon>Bacteroidota</taxon>
        <taxon>Flavobacteriia</taxon>
        <taxon>Flavobacteriales</taxon>
        <taxon>Flavobacteriaceae</taxon>
        <taxon>Cellulophaga</taxon>
    </lineage>
</organism>